<dbReference type="RefSeq" id="XP_056074331.1">
    <property type="nucleotide sequence ID" value="XM_056210858.1"/>
</dbReference>
<keyword evidence="1" id="KW-0732">Signal</keyword>
<proteinExistence type="predicted"/>
<gene>
    <name evidence="3" type="ORF">N0V89_002048</name>
</gene>
<organism evidence="3 4">
    <name type="scientific">Didymosphaeria variabile</name>
    <dbReference type="NCBI Taxonomy" id="1932322"/>
    <lineage>
        <taxon>Eukaryota</taxon>
        <taxon>Fungi</taxon>
        <taxon>Dikarya</taxon>
        <taxon>Ascomycota</taxon>
        <taxon>Pezizomycotina</taxon>
        <taxon>Dothideomycetes</taxon>
        <taxon>Pleosporomycetidae</taxon>
        <taxon>Pleosporales</taxon>
        <taxon>Massarineae</taxon>
        <taxon>Didymosphaeriaceae</taxon>
        <taxon>Didymosphaeria</taxon>
    </lineage>
</organism>
<evidence type="ECO:0000259" key="2">
    <source>
        <dbReference type="Pfam" id="PF24864"/>
    </source>
</evidence>
<accession>A0A9W9CE01</accession>
<feature type="chain" id="PRO_5040990316" description="DUF7730 domain-containing protein" evidence="1">
    <location>
        <begin position="16"/>
        <end position="295"/>
    </location>
</feature>
<reference evidence="3" key="1">
    <citation type="submission" date="2022-10" db="EMBL/GenBank/DDBJ databases">
        <title>Tapping the CABI collections for fungal endophytes: first genome assemblies for Collariella, Neodidymelliopsis, Ascochyta clinopodiicola, Didymella pomorum, Didymosphaeria variabile, Neocosmospora piperis and Neocucurbitaria cava.</title>
        <authorList>
            <person name="Hill R."/>
        </authorList>
    </citation>
    <scope>NUCLEOTIDE SEQUENCE</scope>
    <source>
        <strain evidence="3">IMI 356815</strain>
    </source>
</reference>
<name>A0A9W9CE01_9PLEO</name>
<dbReference type="Pfam" id="PF24864">
    <property type="entry name" value="DUF7730"/>
    <property type="match status" value="1"/>
</dbReference>
<evidence type="ECO:0000313" key="4">
    <source>
        <dbReference type="Proteomes" id="UP001140513"/>
    </source>
</evidence>
<protein>
    <recommendedName>
        <fullName evidence="2">DUF7730 domain-containing protein</fullName>
    </recommendedName>
</protein>
<dbReference type="AlphaFoldDB" id="A0A9W9CE01"/>
<evidence type="ECO:0000313" key="3">
    <source>
        <dbReference type="EMBL" id="KAJ4357472.1"/>
    </source>
</evidence>
<dbReference type="GeneID" id="80905578"/>
<sequence>MARLIGLALLVRALAFRQREEDSKNARLIQALAFRQRGEDSKNALLIQALTARRREEDSKKLTLLCLPAEIRNIVYEYVVDDNRWSYPLSGNTVRGKAVACSSKAYWRKGQYAPKHRPLAMTLTCRQLYVETRLLPFNMTTFKFECLSHLDEWLSRTAPPYLKTFRAEITRHNHVGLFQSLNVEYLPPRKFGRNRIWDCAQCEEFETKRRFQLLERDVRPPTTSPIWSTVDLFGPRPPPPMPMLVLKEPDELEDRWPITLNQLHLRIRCREDHVMAYVEEVQKALQQKGIDLIIE</sequence>
<dbReference type="InterPro" id="IPR056632">
    <property type="entry name" value="DUF7730"/>
</dbReference>
<dbReference type="PANTHER" id="PTHR38790">
    <property type="entry name" value="2EXR DOMAIN-CONTAINING PROTEIN-RELATED"/>
    <property type="match status" value="1"/>
</dbReference>
<comment type="caution">
    <text evidence="3">The sequence shown here is derived from an EMBL/GenBank/DDBJ whole genome shotgun (WGS) entry which is preliminary data.</text>
</comment>
<keyword evidence="4" id="KW-1185">Reference proteome</keyword>
<dbReference type="Proteomes" id="UP001140513">
    <property type="component" value="Unassembled WGS sequence"/>
</dbReference>
<evidence type="ECO:0000256" key="1">
    <source>
        <dbReference type="SAM" id="SignalP"/>
    </source>
</evidence>
<dbReference type="OrthoDB" id="5413827at2759"/>
<feature type="signal peptide" evidence="1">
    <location>
        <begin position="1"/>
        <end position="15"/>
    </location>
</feature>
<dbReference type="EMBL" id="JAPEUX010000002">
    <property type="protein sequence ID" value="KAJ4357472.1"/>
    <property type="molecule type" value="Genomic_DNA"/>
</dbReference>
<feature type="domain" description="DUF7730" evidence="2">
    <location>
        <begin position="65"/>
        <end position="166"/>
    </location>
</feature>